<dbReference type="Proteomes" id="UP000184164">
    <property type="component" value="Unassembled WGS sequence"/>
</dbReference>
<organism evidence="6 7">
    <name type="scientific">Mariniphaga anaerophila</name>
    <dbReference type="NCBI Taxonomy" id="1484053"/>
    <lineage>
        <taxon>Bacteria</taxon>
        <taxon>Pseudomonadati</taxon>
        <taxon>Bacteroidota</taxon>
        <taxon>Bacteroidia</taxon>
        <taxon>Marinilabiliales</taxon>
        <taxon>Prolixibacteraceae</taxon>
        <taxon>Mariniphaga</taxon>
    </lineage>
</organism>
<dbReference type="AlphaFoldDB" id="A0A1M5FRB8"/>
<evidence type="ECO:0000313" key="7">
    <source>
        <dbReference type="Proteomes" id="UP000184164"/>
    </source>
</evidence>
<dbReference type="PROSITE" id="PS50893">
    <property type="entry name" value="ABC_TRANSPORTER_2"/>
    <property type="match status" value="1"/>
</dbReference>
<dbReference type="RefSeq" id="WP_073003391.1">
    <property type="nucleotide sequence ID" value="NZ_FQUM01000014.1"/>
</dbReference>
<feature type="domain" description="ABC transporter" evidence="5">
    <location>
        <begin position="5"/>
        <end position="235"/>
    </location>
</feature>
<dbReference type="InterPro" id="IPR003439">
    <property type="entry name" value="ABC_transporter-like_ATP-bd"/>
</dbReference>
<evidence type="ECO:0000256" key="3">
    <source>
        <dbReference type="ARBA" id="ARBA00022741"/>
    </source>
</evidence>
<comment type="similarity">
    <text evidence="1">Belongs to the ABC transporter superfamily.</text>
</comment>
<dbReference type="GO" id="GO:0005524">
    <property type="term" value="F:ATP binding"/>
    <property type="evidence" value="ECO:0007669"/>
    <property type="project" value="UniProtKB-KW"/>
</dbReference>
<gene>
    <name evidence="6" type="ORF">SAMN05444274_11430</name>
</gene>
<keyword evidence="7" id="KW-1185">Reference proteome</keyword>
<dbReference type="CDD" id="cd03235">
    <property type="entry name" value="ABC_Metallic_Cations"/>
    <property type="match status" value="1"/>
</dbReference>
<dbReference type="SUPFAM" id="SSF52540">
    <property type="entry name" value="P-loop containing nucleoside triphosphate hydrolases"/>
    <property type="match status" value="1"/>
</dbReference>
<evidence type="ECO:0000256" key="1">
    <source>
        <dbReference type="ARBA" id="ARBA00005417"/>
    </source>
</evidence>
<keyword evidence="2" id="KW-0813">Transport</keyword>
<dbReference type="GO" id="GO:0016887">
    <property type="term" value="F:ATP hydrolysis activity"/>
    <property type="evidence" value="ECO:0007669"/>
    <property type="project" value="InterPro"/>
</dbReference>
<dbReference type="PANTHER" id="PTHR42734">
    <property type="entry name" value="METAL TRANSPORT SYSTEM ATP-BINDING PROTEIN TM_0124-RELATED"/>
    <property type="match status" value="1"/>
</dbReference>
<protein>
    <submittedName>
        <fullName evidence="6">Zinc transport system ATP-binding protein</fullName>
    </submittedName>
</protein>
<dbReference type="STRING" id="1484053.SAMN05444274_11430"/>
<dbReference type="EMBL" id="FQUM01000014">
    <property type="protein sequence ID" value="SHF94036.1"/>
    <property type="molecule type" value="Genomic_DNA"/>
</dbReference>
<evidence type="ECO:0000256" key="2">
    <source>
        <dbReference type="ARBA" id="ARBA00022448"/>
    </source>
</evidence>
<accession>A0A1M5FRB8</accession>
<dbReference type="InterPro" id="IPR050153">
    <property type="entry name" value="Metal_Ion_Import_ABC"/>
</dbReference>
<keyword evidence="4 6" id="KW-0067">ATP-binding</keyword>
<dbReference type="Gene3D" id="3.40.50.300">
    <property type="entry name" value="P-loop containing nucleotide triphosphate hydrolases"/>
    <property type="match status" value="1"/>
</dbReference>
<dbReference type="InterPro" id="IPR017871">
    <property type="entry name" value="ABC_transporter-like_CS"/>
</dbReference>
<name>A0A1M5FRB8_9BACT</name>
<dbReference type="InterPro" id="IPR003593">
    <property type="entry name" value="AAA+_ATPase"/>
</dbReference>
<dbReference type="OrthoDB" id="9806726at2"/>
<proteinExistence type="inferred from homology"/>
<dbReference type="PROSITE" id="PS00211">
    <property type="entry name" value="ABC_TRANSPORTER_1"/>
    <property type="match status" value="1"/>
</dbReference>
<dbReference type="PANTHER" id="PTHR42734:SF17">
    <property type="entry name" value="METAL TRANSPORT SYSTEM ATP-BINDING PROTEIN TM_0124-RELATED"/>
    <property type="match status" value="1"/>
</dbReference>
<dbReference type="Pfam" id="PF00005">
    <property type="entry name" value="ABC_tran"/>
    <property type="match status" value="1"/>
</dbReference>
<dbReference type="SMART" id="SM00382">
    <property type="entry name" value="AAA"/>
    <property type="match status" value="1"/>
</dbReference>
<evidence type="ECO:0000256" key="4">
    <source>
        <dbReference type="ARBA" id="ARBA00022840"/>
    </source>
</evidence>
<reference evidence="6 7" key="1">
    <citation type="submission" date="2016-11" db="EMBL/GenBank/DDBJ databases">
        <authorList>
            <person name="Jaros S."/>
            <person name="Januszkiewicz K."/>
            <person name="Wedrychowicz H."/>
        </authorList>
    </citation>
    <scope>NUCLEOTIDE SEQUENCE [LARGE SCALE GENOMIC DNA]</scope>
    <source>
        <strain evidence="6 7">DSM 26910</strain>
    </source>
</reference>
<sequence length="249" mass="28009">MKPLIKIDNLTLGYDKEPVLEKVNFEVFEDDFVGVIGPNGGGKTTLLKAILGLLKPMSGKITFRGDIDGQKKPIGYLPQVKHIDRNFPITVFDVVRSGSLMQNPKKVTSAQIKQKAEELLSEMGILNIRNKPIGELSGGQMQRVFLCRALLSDPKVLILDEPDTFVDNRFEGELYEKLRLLNEQHMAIILVSHDLGTISSYVKAIACVNRELHYHPDNIITQEQLNSYNCPIQIISHGEIPHTVLKHHH</sequence>
<evidence type="ECO:0000313" key="6">
    <source>
        <dbReference type="EMBL" id="SHF94036.1"/>
    </source>
</evidence>
<dbReference type="InterPro" id="IPR027417">
    <property type="entry name" value="P-loop_NTPase"/>
</dbReference>
<keyword evidence="3" id="KW-0547">Nucleotide-binding</keyword>
<evidence type="ECO:0000259" key="5">
    <source>
        <dbReference type="PROSITE" id="PS50893"/>
    </source>
</evidence>